<dbReference type="Gene3D" id="3.10.50.40">
    <property type="match status" value="1"/>
</dbReference>
<comment type="catalytic activity">
    <reaction evidence="1">
        <text>[protein]-peptidylproline (omega=180) = [protein]-peptidylproline (omega=0)</text>
        <dbReference type="Rhea" id="RHEA:16237"/>
        <dbReference type="Rhea" id="RHEA-COMP:10747"/>
        <dbReference type="Rhea" id="RHEA-COMP:10748"/>
        <dbReference type="ChEBI" id="CHEBI:83833"/>
        <dbReference type="ChEBI" id="CHEBI:83834"/>
        <dbReference type="EC" id="5.2.1.8"/>
    </reaction>
</comment>
<name>A0A7C3VH42_9CYAN</name>
<sequence>MSEVLQVGNKTIESGEIPVLLKQYGLWGQFLRGVVIDEAIAEISLSEEESRRAVEEWRLQNKLGSIEDRDAWLTNQGLTIEQMEEMILRPLRLEKFKQAKWHPKADLYFIERKQSFDQVVYSLLRTQDQGLAWELYYRIQQGEMSFAECARQYSKGPESQTGGLLGPVALSQPHPQIGKMLSVSQPGKLWRPQALAEWFIIIRLEKYLPAKLDDAMRRRLVEEMHETWLQEQVQLISKSQTVESPAPSKPL</sequence>
<evidence type="ECO:0000256" key="1">
    <source>
        <dbReference type="ARBA" id="ARBA00000971"/>
    </source>
</evidence>
<organism evidence="8">
    <name type="scientific">Planktothricoides sp. SpSt-374</name>
    <dbReference type="NCBI Taxonomy" id="2282167"/>
    <lineage>
        <taxon>Bacteria</taxon>
        <taxon>Bacillati</taxon>
        <taxon>Cyanobacteriota</taxon>
        <taxon>Cyanophyceae</taxon>
        <taxon>Oscillatoriophycideae</taxon>
        <taxon>Oscillatoriales</taxon>
        <taxon>Oscillatoriaceae</taxon>
        <taxon>Planktothricoides</taxon>
    </lineage>
</organism>
<dbReference type="EC" id="5.2.1.8" evidence="2"/>
<evidence type="ECO:0000256" key="5">
    <source>
        <dbReference type="ARBA" id="ARBA00023235"/>
    </source>
</evidence>
<dbReference type="EMBL" id="DSPX01000121">
    <property type="protein sequence ID" value="HGG01314.1"/>
    <property type="molecule type" value="Genomic_DNA"/>
</dbReference>
<keyword evidence="3" id="KW-0732">Signal</keyword>
<proteinExistence type="predicted"/>
<comment type="caution">
    <text evidence="8">The sequence shown here is derived from an EMBL/GenBank/DDBJ whole genome shotgun (WGS) entry which is preliminary data.</text>
</comment>
<dbReference type="InterPro" id="IPR046357">
    <property type="entry name" value="PPIase_dom_sf"/>
</dbReference>
<evidence type="ECO:0000256" key="3">
    <source>
        <dbReference type="ARBA" id="ARBA00022729"/>
    </source>
</evidence>
<dbReference type="SUPFAM" id="SSF109998">
    <property type="entry name" value="Triger factor/SurA peptide-binding domain-like"/>
    <property type="match status" value="1"/>
</dbReference>
<protein>
    <recommendedName>
        <fullName evidence="2">peptidylprolyl isomerase</fullName>
        <ecNumber evidence="2">5.2.1.8</ecNumber>
    </recommendedName>
</protein>
<dbReference type="InterPro" id="IPR000297">
    <property type="entry name" value="PPIase_PpiC"/>
</dbReference>
<dbReference type="InterPro" id="IPR027304">
    <property type="entry name" value="Trigger_fact/SurA_dom_sf"/>
</dbReference>
<dbReference type="InterPro" id="IPR050245">
    <property type="entry name" value="PrsA_foldase"/>
</dbReference>
<dbReference type="SUPFAM" id="SSF54534">
    <property type="entry name" value="FKBP-like"/>
    <property type="match status" value="1"/>
</dbReference>
<evidence type="ECO:0000256" key="2">
    <source>
        <dbReference type="ARBA" id="ARBA00013194"/>
    </source>
</evidence>
<dbReference type="Pfam" id="PF00639">
    <property type="entry name" value="Rotamase"/>
    <property type="match status" value="1"/>
</dbReference>
<dbReference type="AlphaFoldDB" id="A0A7C3VH42"/>
<feature type="domain" description="PpiC" evidence="7">
    <location>
        <begin position="114"/>
        <end position="206"/>
    </location>
</feature>
<keyword evidence="5 6" id="KW-0413">Isomerase</keyword>
<evidence type="ECO:0000256" key="6">
    <source>
        <dbReference type="PROSITE-ProRule" id="PRU00278"/>
    </source>
</evidence>
<evidence type="ECO:0000256" key="4">
    <source>
        <dbReference type="ARBA" id="ARBA00023110"/>
    </source>
</evidence>
<dbReference type="PROSITE" id="PS50198">
    <property type="entry name" value="PPIC_PPIASE_2"/>
    <property type="match status" value="1"/>
</dbReference>
<reference evidence="8" key="1">
    <citation type="journal article" date="2020" name="mSystems">
        <title>Genome- and Community-Level Interaction Insights into Carbon Utilization and Element Cycling Functions of Hydrothermarchaeota in Hydrothermal Sediment.</title>
        <authorList>
            <person name="Zhou Z."/>
            <person name="Liu Y."/>
            <person name="Xu W."/>
            <person name="Pan J."/>
            <person name="Luo Z.H."/>
            <person name="Li M."/>
        </authorList>
    </citation>
    <scope>NUCLEOTIDE SEQUENCE [LARGE SCALE GENOMIC DNA]</scope>
    <source>
        <strain evidence="8">SpSt-374</strain>
    </source>
</reference>
<evidence type="ECO:0000259" key="7">
    <source>
        <dbReference type="PROSITE" id="PS50198"/>
    </source>
</evidence>
<keyword evidence="4 6" id="KW-0697">Rotamase</keyword>
<dbReference type="PANTHER" id="PTHR47245:SF1">
    <property type="entry name" value="FOLDASE PROTEIN PRSA"/>
    <property type="match status" value="1"/>
</dbReference>
<dbReference type="GO" id="GO:0003755">
    <property type="term" value="F:peptidyl-prolyl cis-trans isomerase activity"/>
    <property type="evidence" value="ECO:0007669"/>
    <property type="project" value="UniProtKB-KW"/>
</dbReference>
<gene>
    <name evidence="8" type="ORF">ENR15_11865</name>
</gene>
<evidence type="ECO:0000313" key="8">
    <source>
        <dbReference type="EMBL" id="HGG01314.1"/>
    </source>
</evidence>
<accession>A0A7C3VH42</accession>
<dbReference type="PANTHER" id="PTHR47245">
    <property type="entry name" value="PEPTIDYLPROLYL ISOMERASE"/>
    <property type="match status" value="1"/>
</dbReference>